<feature type="transmembrane region" description="Helical" evidence="5">
    <location>
        <begin position="302"/>
        <end position="322"/>
    </location>
</feature>
<feature type="domain" description="Sodium/calcium exchanger membrane region" evidence="6">
    <location>
        <begin position="181"/>
        <end position="321"/>
    </location>
</feature>
<feature type="transmembrane region" description="Helical" evidence="5">
    <location>
        <begin position="245"/>
        <end position="265"/>
    </location>
</feature>
<proteinExistence type="predicted"/>
<dbReference type="Proteomes" id="UP000017396">
    <property type="component" value="Chromosome"/>
</dbReference>
<feature type="transmembrane region" description="Helical" evidence="5">
    <location>
        <begin position="214"/>
        <end position="233"/>
    </location>
</feature>
<accession>U5QG58</accession>
<dbReference type="eggNOG" id="COG0530">
    <property type="taxonomic scope" value="Bacteria"/>
</dbReference>
<dbReference type="GO" id="GO:0006874">
    <property type="term" value="P:intracellular calcium ion homeostasis"/>
    <property type="evidence" value="ECO:0007669"/>
    <property type="project" value="TreeGrafter"/>
</dbReference>
<dbReference type="InterPro" id="IPR004481">
    <property type="entry name" value="K/Na/Ca-exchanger"/>
</dbReference>
<keyword evidence="2 5" id="KW-0812">Transmembrane</keyword>
<dbReference type="AlphaFoldDB" id="U5QG58"/>
<evidence type="ECO:0000256" key="2">
    <source>
        <dbReference type="ARBA" id="ARBA00022692"/>
    </source>
</evidence>
<dbReference type="GO" id="GO:0008273">
    <property type="term" value="F:calcium, potassium:sodium antiporter activity"/>
    <property type="evidence" value="ECO:0007669"/>
    <property type="project" value="TreeGrafter"/>
</dbReference>
<dbReference type="Gene3D" id="1.20.1420.30">
    <property type="entry name" value="NCX, central ion-binding region"/>
    <property type="match status" value="1"/>
</dbReference>
<dbReference type="Pfam" id="PF01699">
    <property type="entry name" value="Na_Ca_ex"/>
    <property type="match status" value="2"/>
</dbReference>
<evidence type="ECO:0000313" key="8">
    <source>
        <dbReference type="Proteomes" id="UP000017396"/>
    </source>
</evidence>
<dbReference type="RefSeq" id="WP_023173066.1">
    <property type="nucleotide sequence ID" value="NC_022600.1"/>
</dbReference>
<feature type="transmembrane region" description="Helical" evidence="5">
    <location>
        <begin position="181"/>
        <end position="202"/>
    </location>
</feature>
<dbReference type="InterPro" id="IPR044880">
    <property type="entry name" value="NCX_ion-bd_dom_sf"/>
</dbReference>
<dbReference type="HOGENOM" id="CLU_007948_0_1_3"/>
<evidence type="ECO:0000256" key="3">
    <source>
        <dbReference type="ARBA" id="ARBA00022989"/>
    </source>
</evidence>
<dbReference type="PANTHER" id="PTHR10846:SF8">
    <property type="entry name" value="INNER MEMBRANE PROTEIN YRBG"/>
    <property type="match status" value="1"/>
</dbReference>
<dbReference type="KEGG" id="glj:GKIL_1701"/>
<dbReference type="GO" id="GO:0005262">
    <property type="term" value="F:calcium channel activity"/>
    <property type="evidence" value="ECO:0007669"/>
    <property type="project" value="TreeGrafter"/>
</dbReference>
<feature type="transmembrane region" description="Helical" evidence="5">
    <location>
        <begin position="277"/>
        <end position="296"/>
    </location>
</feature>
<feature type="transmembrane region" description="Helical" evidence="5">
    <location>
        <begin position="70"/>
        <end position="94"/>
    </location>
</feature>
<reference evidence="7 8" key="1">
    <citation type="journal article" date="2013" name="PLoS ONE">
        <title>Cultivation and Complete Genome Sequencing of Gloeobacter kilaueensis sp. nov., from a Lava Cave in Kilauea Caldera, Hawai'i.</title>
        <authorList>
            <person name="Saw J.H."/>
            <person name="Schatz M."/>
            <person name="Brown M.V."/>
            <person name="Kunkel D.D."/>
            <person name="Foster J.S."/>
            <person name="Shick H."/>
            <person name="Christensen S."/>
            <person name="Hou S."/>
            <person name="Wan X."/>
            <person name="Donachie S.P."/>
        </authorList>
    </citation>
    <scope>NUCLEOTIDE SEQUENCE [LARGE SCALE GENOMIC DNA]</scope>
    <source>
        <strain evidence="8">JS</strain>
    </source>
</reference>
<evidence type="ECO:0000256" key="1">
    <source>
        <dbReference type="ARBA" id="ARBA00004141"/>
    </source>
</evidence>
<keyword evidence="3 5" id="KW-1133">Transmembrane helix</keyword>
<evidence type="ECO:0000256" key="5">
    <source>
        <dbReference type="SAM" id="Phobius"/>
    </source>
</evidence>
<organism evidence="7 8">
    <name type="scientific">Gloeobacter kilaueensis (strain ATCC BAA-2537 / CCAP 1431/1 / ULC 316 / JS1)</name>
    <dbReference type="NCBI Taxonomy" id="1183438"/>
    <lineage>
        <taxon>Bacteria</taxon>
        <taxon>Bacillati</taxon>
        <taxon>Cyanobacteriota</taxon>
        <taxon>Cyanophyceae</taxon>
        <taxon>Gloeobacterales</taxon>
        <taxon>Gloeobacteraceae</taxon>
        <taxon>Gloeobacter</taxon>
    </lineage>
</organism>
<comment type="subcellular location">
    <subcellularLocation>
        <location evidence="1">Membrane</location>
        <topology evidence="1">Multi-pass membrane protein</topology>
    </subcellularLocation>
</comment>
<dbReference type="PANTHER" id="PTHR10846">
    <property type="entry name" value="SODIUM/POTASSIUM/CALCIUM EXCHANGER"/>
    <property type="match status" value="1"/>
</dbReference>
<sequence>MIVLLWSLLLLIGVAVIVWGAETFALHLGAASVQLGVSTFALGVLLAGAEPEELVTVVTASLRGSPGIALGDVIGANVAICLVALGVGAVIAPLPFRSRVLRYALAGLPVAGIACWFTWDGMVDRPEGIVLIGLYVLYVAVIWFFEGRPPALGEVEEIEEAEAELAIADRTPTPKRVGRELLLVLLAVAAMAGGASLLVEAVQRISGVEETQTDLGLTLVGFATAFELVVLAWSASRRGASETVVAGVVGSFAYNSTMTLGAGALVQPLVIEDTARLHLPLLAMLTSLALVIALAVPKKQLGRLAGLILLAAYPLFVLAVLFQ</sequence>
<feature type="transmembrane region" description="Helical" evidence="5">
    <location>
        <begin position="100"/>
        <end position="119"/>
    </location>
</feature>
<dbReference type="GO" id="GO:0005886">
    <property type="term" value="C:plasma membrane"/>
    <property type="evidence" value="ECO:0007669"/>
    <property type="project" value="TreeGrafter"/>
</dbReference>
<dbReference type="InterPro" id="IPR004837">
    <property type="entry name" value="NaCa_Exmemb"/>
</dbReference>
<evidence type="ECO:0000259" key="6">
    <source>
        <dbReference type="Pfam" id="PF01699"/>
    </source>
</evidence>
<keyword evidence="8" id="KW-1185">Reference proteome</keyword>
<dbReference type="EMBL" id="CP003587">
    <property type="protein sequence ID" value="AGY57947.1"/>
    <property type="molecule type" value="Genomic_DNA"/>
</dbReference>
<dbReference type="PATRIC" id="fig|1183438.3.peg.1672"/>
<protein>
    <submittedName>
        <fullName evidence="7">CaCA family Na(+)/Ca(+) antiporter</fullName>
    </submittedName>
</protein>
<name>U5QG58_GLOK1</name>
<feature type="domain" description="Sodium/calcium exchanger membrane region" evidence="6">
    <location>
        <begin position="8"/>
        <end position="143"/>
    </location>
</feature>
<evidence type="ECO:0000256" key="4">
    <source>
        <dbReference type="ARBA" id="ARBA00023136"/>
    </source>
</evidence>
<dbReference type="STRING" id="1183438.GKIL_1701"/>
<evidence type="ECO:0000313" key="7">
    <source>
        <dbReference type="EMBL" id="AGY57947.1"/>
    </source>
</evidence>
<feature type="transmembrane region" description="Helical" evidence="5">
    <location>
        <begin position="128"/>
        <end position="145"/>
    </location>
</feature>
<keyword evidence="4 5" id="KW-0472">Membrane</keyword>
<gene>
    <name evidence="7" type="primary">yrbG</name>
    <name evidence="7" type="ORF">GKIL_1701</name>
</gene>